<dbReference type="GO" id="GO:1990077">
    <property type="term" value="C:primosome complex"/>
    <property type="evidence" value="ECO:0007669"/>
    <property type="project" value="UniProtKB-KW"/>
</dbReference>
<evidence type="ECO:0000313" key="17">
    <source>
        <dbReference type="EMBL" id="PIR83742.1"/>
    </source>
</evidence>
<dbReference type="SMART" id="SM00400">
    <property type="entry name" value="ZnF_CHCC"/>
    <property type="match status" value="1"/>
</dbReference>
<gene>
    <name evidence="12 17" type="primary">dnaG</name>
    <name evidence="17" type="ORF">COU18_03660</name>
</gene>
<protein>
    <recommendedName>
        <fullName evidence="12 13">DNA primase</fullName>
        <ecNumber evidence="12">2.7.7.101</ecNumber>
    </recommendedName>
</protein>
<dbReference type="GO" id="GO:0003899">
    <property type="term" value="F:DNA-directed RNA polymerase activity"/>
    <property type="evidence" value="ECO:0007669"/>
    <property type="project" value="UniProtKB-UniRule"/>
</dbReference>
<dbReference type="Pfam" id="PF01807">
    <property type="entry name" value="Zn_ribbon_DnaG"/>
    <property type="match status" value="1"/>
</dbReference>
<keyword evidence="3 12" id="KW-0808">Transferase</keyword>
<evidence type="ECO:0000313" key="18">
    <source>
        <dbReference type="Proteomes" id="UP000231192"/>
    </source>
</evidence>
<dbReference type="GO" id="GO:0000428">
    <property type="term" value="C:DNA-directed RNA polymerase complex"/>
    <property type="evidence" value="ECO:0007669"/>
    <property type="project" value="UniProtKB-KW"/>
</dbReference>
<dbReference type="InterPro" id="IPR019475">
    <property type="entry name" value="DNA_primase_DnaB-bd"/>
</dbReference>
<dbReference type="CDD" id="cd03364">
    <property type="entry name" value="TOPRIM_DnaG_primases"/>
    <property type="match status" value="1"/>
</dbReference>
<evidence type="ECO:0000256" key="9">
    <source>
        <dbReference type="ARBA" id="ARBA00022842"/>
    </source>
</evidence>
<evidence type="ECO:0000256" key="13">
    <source>
        <dbReference type="PIRNR" id="PIRNR002811"/>
    </source>
</evidence>
<keyword evidence="2 12" id="KW-0639">Primosome</keyword>
<dbReference type="PANTHER" id="PTHR30313">
    <property type="entry name" value="DNA PRIMASE"/>
    <property type="match status" value="1"/>
</dbReference>
<evidence type="ECO:0000256" key="12">
    <source>
        <dbReference type="HAMAP-Rule" id="MF_00974"/>
    </source>
</evidence>
<comment type="cofactor">
    <cofactor evidence="12 13 14">
        <name>Zn(2+)</name>
        <dbReference type="ChEBI" id="CHEBI:29105"/>
    </cofactor>
    <text evidence="12 13 14">Binds 1 zinc ion per monomer.</text>
</comment>
<evidence type="ECO:0000256" key="4">
    <source>
        <dbReference type="ARBA" id="ARBA00022695"/>
    </source>
</evidence>
<dbReference type="GO" id="GO:0006269">
    <property type="term" value="P:DNA replication, synthesis of primer"/>
    <property type="evidence" value="ECO:0007669"/>
    <property type="project" value="UniProtKB-UniRule"/>
</dbReference>
<keyword evidence="9" id="KW-0460">Magnesium</keyword>
<evidence type="ECO:0000259" key="16">
    <source>
        <dbReference type="PROSITE" id="PS50880"/>
    </source>
</evidence>
<comment type="domain">
    <text evidence="12">Contains an N-terminal zinc-binding domain, a central core domain that contains the primase activity, and a C-terminal DnaB-binding domain.</text>
</comment>
<keyword evidence="4 12" id="KW-0548">Nucleotidyltransferase</keyword>
<dbReference type="Gene3D" id="3.90.580.10">
    <property type="entry name" value="Zinc finger, CHC2-type domain"/>
    <property type="match status" value="1"/>
</dbReference>
<organism evidence="17 18">
    <name type="scientific">Candidatus Kaiserbacteria bacterium CG10_big_fil_rev_8_21_14_0_10_51_14</name>
    <dbReference type="NCBI Taxonomy" id="1974610"/>
    <lineage>
        <taxon>Bacteria</taxon>
        <taxon>Candidatus Kaiseribacteriota</taxon>
    </lineage>
</organism>
<dbReference type="HAMAP" id="MF_00974">
    <property type="entry name" value="DNA_primase_DnaG"/>
    <property type="match status" value="1"/>
</dbReference>
<keyword evidence="5 12" id="KW-0235">DNA replication</keyword>
<feature type="coiled-coil region" evidence="15">
    <location>
        <begin position="555"/>
        <end position="582"/>
    </location>
</feature>
<dbReference type="EC" id="2.7.7.101" evidence="12"/>
<dbReference type="SUPFAM" id="SSF56731">
    <property type="entry name" value="DNA primase core"/>
    <property type="match status" value="1"/>
</dbReference>
<comment type="catalytic activity">
    <reaction evidence="12">
        <text>ssDNA + n NTP = ssDNA/pppN(pN)n-1 hybrid + (n-1) diphosphate.</text>
        <dbReference type="EC" id="2.7.7.101"/>
    </reaction>
</comment>
<dbReference type="InterPro" id="IPR034151">
    <property type="entry name" value="TOPRIM_DnaG_bac"/>
</dbReference>
<dbReference type="Pfam" id="PF08275">
    <property type="entry name" value="DNAG_N"/>
    <property type="match status" value="1"/>
</dbReference>
<evidence type="ECO:0000256" key="6">
    <source>
        <dbReference type="ARBA" id="ARBA00022723"/>
    </source>
</evidence>
<evidence type="ECO:0000256" key="3">
    <source>
        <dbReference type="ARBA" id="ARBA00022679"/>
    </source>
</evidence>
<dbReference type="InterPro" id="IPR050219">
    <property type="entry name" value="DnaG_primase"/>
</dbReference>
<evidence type="ECO:0000256" key="8">
    <source>
        <dbReference type="ARBA" id="ARBA00022833"/>
    </source>
</evidence>
<keyword evidence="7 12" id="KW-0863">Zinc-finger</keyword>
<dbReference type="EMBL" id="PFBK01000008">
    <property type="protein sequence ID" value="PIR83742.1"/>
    <property type="molecule type" value="Genomic_DNA"/>
</dbReference>
<dbReference type="PROSITE" id="PS50880">
    <property type="entry name" value="TOPRIM"/>
    <property type="match status" value="1"/>
</dbReference>
<keyword evidence="1 12" id="KW-0240">DNA-directed RNA polymerase</keyword>
<keyword evidence="6 12" id="KW-0479">Metal-binding</keyword>
<dbReference type="InterPro" id="IPR013264">
    <property type="entry name" value="DNAG_N"/>
</dbReference>
<keyword evidence="8 12" id="KW-0862">Zinc</keyword>
<evidence type="ECO:0000256" key="10">
    <source>
        <dbReference type="ARBA" id="ARBA00023125"/>
    </source>
</evidence>
<dbReference type="Pfam" id="PF13155">
    <property type="entry name" value="Toprim_2"/>
    <property type="match status" value="1"/>
</dbReference>
<dbReference type="GO" id="GO:0008270">
    <property type="term" value="F:zinc ion binding"/>
    <property type="evidence" value="ECO:0007669"/>
    <property type="project" value="UniProtKB-UniRule"/>
</dbReference>
<keyword evidence="15" id="KW-0175">Coiled coil</keyword>
<dbReference type="NCBIfam" id="TIGR01391">
    <property type="entry name" value="dnaG"/>
    <property type="match status" value="1"/>
</dbReference>
<dbReference type="GO" id="GO:0005737">
    <property type="term" value="C:cytoplasm"/>
    <property type="evidence" value="ECO:0007669"/>
    <property type="project" value="TreeGrafter"/>
</dbReference>
<dbReference type="AlphaFoldDB" id="A0A2H0UBG5"/>
<dbReference type="Proteomes" id="UP000231192">
    <property type="component" value="Unassembled WGS sequence"/>
</dbReference>
<dbReference type="Gene3D" id="3.90.980.10">
    <property type="entry name" value="DNA primase, catalytic core, N-terminal domain"/>
    <property type="match status" value="1"/>
</dbReference>
<evidence type="ECO:0000256" key="15">
    <source>
        <dbReference type="SAM" id="Coils"/>
    </source>
</evidence>
<dbReference type="FunFam" id="3.90.580.10:FF:000001">
    <property type="entry name" value="DNA primase"/>
    <property type="match status" value="1"/>
</dbReference>
<evidence type="ECO:0000256" key="2">
    <source>
        <dbReference type="ARBA" id="ARBA00022515"/>
    </source>
</evidence>
<keyword evidence="11 12" id="KW-0804">Transcription</keyword>
<dbReference type="GO" id="GO:0003677">
    <property type="term" value="F:DNA binding"/>
    <property type="evidence" value="ECO:0007669"/>
    <property type="project" value="UniProtKB-KW"/>
</dbReference>
<comment type="subunit">
    <text evidence="12">Monomer. Interacts with DnaB.</text>
</comment>
<reference evidence="18" key="1">
    <citation type="submission" date="2017-09" db="EMBL/GenBank/DDBJ databases">
        <title>Depth-based differentiation of microbial function through sediment-hosted aquifers and enrichment of novel symbionts in the deep terrestrial subsurface.</title>
        <authorList>
            <person name="Probst A.J."/>
            <person name="Ladd B."/>
            <person name="Jarett J.K."/>
            <person name="Geller-Mcgrath D.E."/>
            <person name="Sieber C.M.K."/>
            <person name="Emerson J.B."/>
            <person name="Anantharaman K."/>
            <person name="Thomas B.C."/>
            <person name="Malmstrom R."/>
            <person name="Stieglmeier M."/>
            <person name="Klingl A."/>
            <person name="Woyke T."/>
            <person name="Ryan C.M."/>
            <person name="Banfield J.F."/>
        </authorList>
    </citation>
    <scope>NUCLEOTIDE SEQUENCE [LARGE SCALE GENOMIC DNA]</scope>
</reference>
<sequence length="602" mass="66326">MHTIILVIYETTNMLCGKRIIEVMADTVQQIKDRLSIVDVVTQYVKLDRAGASLRARCPFHAERTPSFHVSPDRGTYHCFGCGVGGDIFSFVEAIEGVDFKGALKILAEKAGVPLVYERPEKRDARERLFELLEVATIFYMSRLSDTAKQYLKERGIKTATMQEFRLGFAGESWSELSEHLKEKKFTEREILEAGLAKNRSTSLTAGSERGTLTDKFRNRIMFPIADSVGRIVGFSGRIFGENASPEAPKYLNSPETPLFHKSRILYGFDRAKGAIRKLNCAVLVEGQMDLLASHQAGWANTVAVSGTAFTLEHAALIRRMTENLVLALDADEAGIKAAGRAARAALQGGLNVKVAQLPKGLDPADLIQREGAEAWKKAIRDSKDIITFLLDVLEEHTPQPDRFRRVVEAVVLPFLTDVQSPIAREQYLREIAKRLGVSEQAVAETLQKVPRVPAIVGTTSRSQAPAAPLDSRASDRVKQALSILLWQQSLPKPSIDVAAFAREFEEAIGAETFAGLGALSETEREKLRFSAERLYGASATPEREAKALLSIILKELLAAELTKATQALKKAENSNDEAEVARLMGVCNLLTTRIGQLHEKG</sequence>
<dbReference type="PANTHER" id="PTHR30313:SF2">
    <property type="entry name" value="DNA PRIMASE"/>
    <property type="match status" value="1"/>
</dbReference>
<evidence type="ECO:0000256" key="7">
    <source>
        <dbReference type="ARBA" id="ARBA00022771"/>
    </source>
</evidence>
<evidence type="ECO:0000256" key="11">
    <source>
        <dbReference type="ARBA" id="ARBA00023163"/>
    </source>
</evidence>
<evidence type="ECO:0000256" key="1">
    <source>
        <dbReference type="ARBA" id="ARBA00022478"/>
    </source>
</evidence>
<accession>A0A2H0UBG5</accession>
<dbReference type="InterPro" id="IPR036977">
    <property type="entry name" value="DNA_primase_Znf_CHC2"/>
</dbReference>
<dbReference type="InterPro" id="IPR037068">
    <property type="entry name" value="DNA_primase_core_N_sf"/>
</dbReference>
<keyword evidence="10 12" id="KW-0238">DNA-binding</keyword>
<comment type="similarity">
    <text evidence="12 13">Belongs to the DnaG primase family.</text>
</comment>
<feature type="domain" description="Toprim" evidence="16">
    <location>
        <begin position="280"/>
        <end position="363"/>
    </location>
</feature>
<dbReference type="SUPFAM" id="SSF57783">
    <property type="entry name" value="Zinc beta-ribbon"/>
    <property type="match status" value="1"/>
</dbReference>
<dbReference type="SMART" id="SM00493">
    <property type="entry name" value="TOPRIM"/>
    <property type="match status" value="1"/>
</dbReference>
<evidence type="ECO:0000256" key="5">
    <source>
        <dbReference type="ARBA" id="ARBA00022705"/>
    </source>
</evidence>
<dbReference type="PIRSF" id="PIRSF002811">
    <property type="entry name" value="DnaG"/>
    <property type="match status" value="1"/>
</dbReference>
<comment type="caution">
    <text evidence="17">The sequence shown here is derived from an EMBL/GenBank/DDBJ whole genome shotgun (WGS) entry which is preliminary data.</text>
</comment>
<dbReference type="InterPro" id="IPR030846">
    <property type="entry name" value="DnaG_bac"/>
</dbReference>
<dbReference type="Pfam" id="PF10410">
    <property type="entry name" value="DnaB_bind"/>
    <property type="match status" value="1"/>
</dbReference>
<comment type="function">
    <text evidence="12 13">RNA polymerase that catalyzes the synthesis of short RNA molecules used as primers for DNA polymerase during DNA replication.</text>
</comment>
<dbReference type="Gene3D" id="3.40.1360.10">
    <property type="match status" value="1"/>
</dbReference>
<name>A0A2H0UBG5_9BACT</name>
<dbReference type="InterPro" id="IPR006295">
    <property type="entry name" value="DNA_primase_DnaG"/>
</dbReference>
<evidence type="ECO:0000256" key="14">
    <source>
        <dbReference type="PIRSR" id="PIRSR002811-1"/>
    </source>
</evidence>
<dbReference type="InterPro" id="IPR002694">
    <property type="entry name" value="Znf_CHC2"/>
</dbReference>
<dbReference type="InterPro" id="IPR006171">
    <property type="entry name" value="TOPRIM_dom"/>
</dbReference>
<proteinExistence type="inferred from homology"/>
<feature type="zinc finger region" description="CHC2-type" evidence="12 14">
    <location>
        <begin position="58"/>
        <end position="82"/>
    </location>
</feature>